<comment type="similarity">
    <text evidence="1">Belongs to the NAD(P)-dependent epimerase/dehydratase family.</text>
</comment>
<dbReference type="RefSeq" id="WP_202999134.1">
    <property type="nucleotide sequence ID" value="NZ_JADWYU010000143.1"/>
</dbReference>
<dbReference type="Pfam" id="PF13460">
    <property type="entry name" value="NAD_binding_10"/>
    <property type="match status" value="1"/>
</dbReference>
<reference evidence="3" key="1">
    <citation type="submission" date="2020-12" db="EMBL/GenBank/DDBJ databases">
        <title>Genomic characterization of non-nitrogen-fixing Frankia strains.</title>
        <authorList>
            <person name="Carlos-Shanley C."/>
            <person name="Guerra T."/>
            <person name="Hahn D."/>
        </authorList>
    </citation>
    <scope>NUCLEOTIDE SEQUENCE</scope>
    <source>
        <strain evidence="3">CN6</strain>
    </source>
</reference>
<dbReference type="GO" id="GO:0006567">
    <property type="term" value="P:L-threonine catabolic process"/>
    <property type="evidence" value="ECO:0007669"/>
    <property type="project" value="TreeGrafter"/>
</dbReference>
<accession>A0A937RA46</accession>
<protein>
    <submittedName>
        <fullName evidence="3">NAD(P)H-binding protein</fullName>
    </submittedName>
</protein>
<dbReference type="InterPro" id="IPR051225">
    <property type="entry name" value="NAD(P)_epim/dehydratase"/>
</dbReference>
<dbReference type="Proteomes" id="UP000604475">
    <property type="component" value="Unassembled WGS sequence"/>
</dbReference>
<dbReference type="AlphaFoldDB" id="A0A937RA46"/>
<sequence>MSGRRRVFLTGATGNWGRCVLREFAARADRFDVVALVLPTRRDRAAIGEFSGMPNLRVVWGDLTDYSVVEACVRGSDHVLHVGAVVSPQADDHPALARRVNVDSARNIIRAVRAQADPAAIGVVMIGSVAQTGDRNPPHHWGRVGDPLRVSQFDEYGQTKITAERALVESRLPRWAWLRQTGIFHPGLLQIRDAIMTHVPCGGVMEWVSAEDSARLLANLCEDGVPDEFWGRVYNIGGGEAWRLTNWEFQVRLAGALGVRDVRRWYERNWFAIRNFHGQWYTDSDDLERLVPFRRDTVDEALARAVRASPRAVRLAGKVPAAVVKNLVVGPLTRQPRGTMAWIRDNDDARIRAYFGSHAEWRAIGDWSTFQPPAPDPTQRLLDHGYDETKQPARWNRDDLAGVADFRGGQLLSEALVPGDIATRLRWRCAQGHEFLGSPRLILAAGHWCPECVKDPAGYPKQAIANRFLAQVEPTS</sequence>
<dbReference type="GO" id="GO:0008743">
    <property type="term" value="F:L-threonine 3-dehydrogenase activity"/>
    <property type="evidence" value="ECO:0007669"/>
    <property type="project" value="TreeGrafter"/>
</dbReference>
<dbReference type="PANTHER" id="PTHR42687:SF1">
    <property type="entry name" value="L-THREONINE 3-DEHYDROGENASE, MITOCHONDRIAL"/>
    <property type="match status" value="1"/>
</dbReference>
<evidence type="ECO:0000313" key="3">
    <source>
        <dbReference type="EMBL" id="MBL7628443.1"/>
    </source>
</evidence>
<dbReference type="Gene3D" id="3.40.50.720">
    <property type="entry name" value="NAD(P)-binding Rossmann-like Domain"/>
    <property type="match status" value="1"/>
</dbReference>
<evidence type="ECO:0000259" key="2">
    <source>
        <dbReference type="Pfam" id="PF13460"/>
    </source>
</evidence>
<dbReference type="SUPFAM" id="SSF51735">
    <property type="entry name" value="NAD(P)-binding Rossmann-fold domains"/>
    <property type="match status" value="1"/>
</dbReference>
<feature type="domain" description="NAD(P)-binding" evidence="2">
    <location>
        <begin position="11"/>
        <end position="180"/>
    </location>
</feature>
<name>A0A937RA46_9ACTN</name>
<keyword evidence="4" id="KW-1185">Reference proteome</keyword>
<dbReference type="InterPro" id="IPR016040">
    <property type="entry name" value="NAD(P)-bd_dom"/>
</dbReference>
<evidence type="ECO:0000313" key="4">
    <source>
        <dbReference type="Proteomes" id="UP000604475"/>
    </source>
</evidence>
<evidence type="ECO:0000256" key="1">
    <source>
        <dbReference type="ARBA" id="ARBA00007637"/>
    </source>
</evidence>
<organism evidence="3 4">
    <name type="scientific">Frankia nepalensis</name>
    <dbReference type="NCBI Taxonomy" id="1836974"/>
    <lineage>
        <taxon>Bacteria</taxon>
        <taxon>Bacillati</taxon>
        <taxon>Actinomycetota</taxon>
        <taxon>Actinomycetes</taxon>
        <taxon>Frankiales</taxon>
        <taxon>Frankiaceae</taxon>
        <taxon>Frankia</taxon>
    </lineage>
</organism>
<proteinExistence type="inferred from homology"/>
<comment type="caution">
    <text evidence="3">The sequence shown here is derived from an EMBL/GenBank/DDBJ whole genome shotgun (WGS) entry which is preliminary data.</text>
</comment>
<dbReference type="PANTHER" id="PTHR42687">
    <property type="entry name" value="L-THREONINE 3-DEHYDROGENASE"/>
    <property type="match status" value="1"/>
</dbReference>
<gene>
    <name evidence="3" type="ORF">I7412_15040</name>
</gene>
<dbReference type="EMBL" id="JAEACQ010000187">
    <property type="protein sequence ID" value="MBL7628443.1"/>
    <property type="molecule type" value="Genomic_DNA"/>
</dbReference>
<dbReference type="InterPro" id="IPR036291">
    <property type="entry name" value="NAD(P)-bd_dom_sf"/>
</dbReference>